<evidence type="ECO:0000256" key="1">
    <source>
        <dbReference type="ARBA" id="ARBA00004117"/>
    </source>
</evidence>
<dbReference type="PANTHER" id="PTHR34653">
    <property type="match status" value="1"/>
</dbReference>
<dbReference type="Proteomes" id="UP000094893">
    <property type="component" value="Unassembled WGS sequence"/>
</dbReference>
<evidence type="ECO:0000313" key="6">
    <source>
        <dbReference type="EMBL" id="OCX69793.1"/>
    </source>
</evidence>
<comment type="caution">
    <text evidence="7">The sequence shown here is derived from an EMBL/GenBank/DDBJ whole genome shotgun (WGS) entry which is preliminary data.</text>
</comment>
<dbReference type="InterPro" id="IPR001624">
    <property type="entry name" value="FliE"/>
</dbReference>
<dbReference type="GeneID" id="60695606"/>
<accession>A0A1C2INS8</accession>
<dbReference type="HAMAP" id="MF_00724">
    <property type="entry name" value="FliE"/>
    <property type="match status" value="1"/>
</dbReference>
<keyword evidence="9" id="KW-1185">Reference proteome</keyword>
<evidence type="ECO:0000256" key="2">
    <source>
        <dbReference type="ARBA" id="ARBA00009272"/>
    </source>
</evidence>
<evidence type="ECO:0000313" key="8">
    <source>
        <dbReference type="Proteomes" id="UP000094893"/>
    </source>
</evidence>
<keyword evidence="7" id="KW-0969">Cilium</keyword>
<sequence>MSSVDSLDSLMTQLRALADQAQGVKVPDKSTTGPDDFANTLKSMVGSVNHQQSQANALQSDFSSGDKSVSLSQVMVASQKADLSFQTMLQVRNKLVSAYQDIMNIQA</sequence>
<dbReference type="PANTHER" id="PTHR34653:SF1">
    <property type="entry name" value="FLAGELLAR HOOK-BASAL BODY COMPLEX PROTEIN FLIE"/>
    <property type="match status" value="1"/>
</dbReference>
<comment type="subcellular location">
    <subcellularLocation>
        <location evidence="1 4">Bacterial flagellum basal body</location>
    </subcellularLocation>
</comment>
<dbReference type="OrthoDB" id="5297826at2"/>
<dbReference type="PRINTS" id="PR01006">
    <property type="entry name" value="FLGHOOKFLIE"/>
</dbReference>
<organism evidence="7 8">
    <name type="scientific">Acidithiobacillus thiooxidans</name>
    <name type="common">Thiobacillus thiooxidans</name>
    <dbReference type="NCBI Taxonomy" id="930"/>
    <lineage>
        <taxon>Bacteria</taxon>
        <taxon>Pseudomonadati</taxon>
        <taxon>Pseudomonadota</taxon>
        <taxon>Acidithiobacillia</taxon>
        <taxon>Acidithiobacillales</taxon>
        <taxon>Acidithiobacillaceae</taxon>
        <taxon>Acidithiobacillus</taxon>
    </lineage>
</organism>
<dbReference type="STRING" id="930.GCA_002079865_03299"/>
<evidence type="ECO:0000313" key="9">
    <source>
        <dbReference type="Proteomes" id="UP000095008"/>
    </source>
</evidence>
<comment type="similarity">
    <text evidence="2 4">Belongs to the FliE family.</text>
</comment>
<dbReference type="GO" id="GO:0003774">
    <property type="term" value="F:cytoskeletal motor activity"/>
    <property type="evidence" value="ECO:0007669"/>
    <property type="project" value="InterPro"/>
</dbReference>
<dbReference type="GO" id="GO:0071973">
    <property type="term" value="P:bacterial-type flagellum-dependent cell motility"/>
    <property type="evidence" value="ECO:0007669"/>
    <property type="project" value="InterPro"/>
</dbReference>
<dbReference type="Proteomes" id="UP000095008">
    <property type="component" value="Unassembled WGS sequence"/>
</dbReference>
<keyword evidence="7" id="KW-0966">Cell projection</keyword>
<evidence type="ECO:0000256" key="5">
    <source>
        <dbReference type="NCBIfam" id="TIGR00205"/>
    </source>
</evidence>
<keyword evidence="3 4" id="KW-0975">Bacterial flagellum</keyword>
<protein>
    <recommendedName>
        <fullName evidence="4 5">Flagellar hook-basal body complex protein FliE</fullName>
    </recommendedName>
</protein>
<dbReference type="GO" id="GO:0005198">
    <property type="term" value="F:structural molecule activity"/>
    <property type="evidence" value="ECO:0007669"/>
    <property type="project" value="UniProtKB-UniRule"/>
</dbReference>
<dbReference type="EMBL" id="LWSA01000031">
    <property type="protein sequence ID" value="OCX76017.1"/>
    <property type="molecule type" value="Genomic_DNA"/>
</dbReference>
<gene>
    <name evidence="4" type="primary">fliE</name>
    <name evidence="6" type="ORF">A6M23_14970</name>
    <name evidence="7" type="ORF">A6P07_03820</name>
</gene>
<name>A0A1C2INS8_ACITH</name>
<proteinExistence type="inferred from homology"/>
<dbReference type="GO" id="GO:0009425">
    <property type="term" value="C:bacterial-type flagellum basal body"/>
    <property type="evidence" value="ECO:0007669"/>
    <property type="project" value="UniProtKB-SubCell"/>
</dbReference>
<dbReference type="eggNOG" id="COG1677">
    <property type="taxonomic scope" value="Bacteria"/>
</dbReference>
<dbReference type="RefSeq" id="WP_024892699.1">
    <property type="nucleotide sequence ID" value="NZ_DAIAWO010000137.1"/>
</dbReference>
<reference evidence="7 8" key="1">
    <citation type="journal article" date="2016" name="Int. J. Mol. Sci.">
        <title>Comparative genomics of the extreme acidophile Acidithiobacillus thiooxidans reveals intraspecific divergence and niche adaptation.</title>
        <authorList>
            <person name="Zhang X."/>
            <person name="Feng X."/>
            <person name="Tao J."/>
            <person name="Ma L."/>
            <person name="Xiao Y."/>
            <person name="Liang Y."/>
            <person name="Liu X."/>
            <person name="Yin H."/>
        </authorList>
    </citation>
    <scope>NUCLEOTIDE SEQUENCE [LARGE SCALE GENOMIC DNA]</scope>
    <source>
        <strain evidence="7 8">A02</strain>
        <strain evidence="6">DXS-W</strain>
    </source>
</reference>
<dbReference type="Pfam" id="PF02049">
    <property type="entry name" value="FliE"/>
    <property type="match status" value="1"/>
</dbReference>
<keyword evidence="7" id="KW-0282">Flagellum</keyword>
<dbReference type="AlphaFoldDB" id="A0A1C2INS8"/>
<evidence type="ECO:0000256" key="3">
    <source>
        <dbReference type="ARBA" id="ARBA00023143"/>
    </source>
</evidence>
<dbReference type="EMBL" id="LWRY01000192">
    <property type="protein sequence ID" value="OCX69793.1"/>
    <property type="molecule type" value="Genomic_DNA"/>
</dbReference>
<dbReference type="NCBIfam" id="TIGR00205">
    <property type="entry name" value="fliE"/>
    <property type="match status" value="1"/>
</dbReference>
<evidence type="ECO:0000256" key="4">
    <source>
        <dbReference type="HAMAP-Rule" id="MF_00724"/>
    </source>
</evidence>
<evidence type="ECO:0000313" key="7">
    <source>
        <dbReference type="EMBL" id="OCX76017.1"/>
    </source>
</evidence>